<protein>
    <submittedName>
        <fullName evidence="2">Aspartate carbamoyltransferase catalytic subunit</fullName>
    </submittedName>
</protein>
<dbReference type="EMBL" id="CP032125">
    <property type="protein sequence ID" value="AXX99174.1"/>
    <property type="molecule type" value="Genomic_DNA"/>
</dbReference>
<keyword evidence="1" id="KW-0812">Transmembrane</keyword>
<accession>A0A347UJZ6</accession>
<dbReference type="AlphaFoldDB" id="A0A347UJZ6"/>
<gene>
    <name evidence="2" type="ORF">BAR1_15275</name>
</gene>
<keyword evidence="2" id="KW-0808">Transferase</keyword>
<feature type="transmembrane region" description="Helical" evidence="1">
    <location>
        <begin position="61"/>
        <end position="82"/>
    </location>
</feature>
<dbReference type="OrthoDB" id="199424at2"/>
<keyword evidence="3" id="KW-1185">Reference proteome</keyword>
<dbReference type="Proteomes" id="UP000261704">
    <property type="component" value="Chromosome"/>
</dbReference>
<keyword evidence="1" id="KW-0472">Membrane</keyword>
<organism evidence="2 3">
    <name type="scientific">Profundibacter amoris</name>
    <dbReference type="NCBI Taxonomy" id="2171755"/>
    <lineage>
        <taxon>Bacteria</taxon>
        <taxon>Pseudomonadati</taxon>
        <taxon>Pseudomonadota</taxon>
        <taxon>Alphaproteobacteria</taxon>
        <taxon>Rhodobacterales</taxon>
        <taxon>Paracoccaceae</taxon>
        <taxon>Profundibacter</taxon>
    </lineage>
</organism>
<keyword evidence="1" id="KW-1133">Transmembrane helix</keyword>
<evidence type="ECO:0000313" key="2">
    <source>
        <dbReference type="EMBL" id="AXX99174.1"/>
    </source>
</evidence>
<feature type="transmembrane region" description="Helical" evidence="1">
    <location>
        <begin position="37"/>
        <end position="55"/>
    </location>
</feature>
<dbReference type="RefSeq" id="WP_118943826.1">
    <property type="nucleotide sequence ID" value="NZ_CP032125.1"/>
</dbReference>
<evidence type="ECO:0000256" key="1">
    <source>
        <dbReference type="SAM" id="Phobius"/>
    </source>
</evidence>
<dbReference type="GO" id="GO:0016740">
    <property type="term" value="F:transferase activity"/>
    <property type="evidence" value="ECO:0007669"/>
    <property type="project" value="UniProtKB-KW"/>
</dbReference>
<name>A0A347UJZ6_9RHOB</name>
<proteinExistence type="predicted"/>
<sequence length="174" mass="19994">MTIPAGWEGIFEKDEKILWQGHPDTAVHIGPRDIPRMAFGSVFAGFALFWMIGAAATGGYFWMFGLLHFTVGLLLALGPVFWGPYRRRHTWYTLTNKHAYIATDLPVFGRKLKSYPVTRDMPLELEKADIPTVYFAEEWKQRKNGSYRHKIGFENISDGLTVYGLLRDIQRNKP</sequence>
<reference evidence="2 3" key="1">
    <citation type="submission" date="2018-09" db="EMBL/GenBank/DDBJ databases">
        <title>Profundibacter amoris BAR1 gen. nov., sp. nov., a new member of the Roseobacter clade isolated at Lokis Castle Vent Field on the Arctic Mid-Oceanic Ridge.</title>
        <authorList>
            <person name="Le Moine Bauer S."/>
            <person name="Sjoeberg A.G."/>
            <person name="L'Haridon S."/>
            <person name="Stokke R."/>
            <person name="Roalkvam I."/>
            <person name="Steen I.H."/>
            <person name="Dahle H."/>
        </authorList>
    </citation>
    <scope>NUCLEOTIDE SEQUENCE [LARGE SCALE GENOMIC DNA]</scope>
    <source>
        <strain evidence="2 3">BAR1</strain>
    </source>
</reference>
<dbReference type="KEGG" id="pamo:BAR1_15275"/>
<evidence type="ECO:0000313" key="3">
    <source>
        <dbReference type="Proteomes" id="UP000261704"/>
    </source>
</evidence>